<accession>A0A1M5C3R8</accession>
<evidence type="ECO:0000313" key="3">
    <source>
        <dbReference type="Proteomes" id="UP000184436"/>
    </source>
</evidence>
<feature type="signal peptide" evidence="1">
    <location>
        <begin position="1"/>
        <end position="20"/>
    </location>
</feature>
<organism evidence="2 3">
    <name type="scientific">Bacteroides faecichinchillae</name>
    <dbReference type="NCBI Taxonomy" id="871325"/>
    <lineage>
        <taxon>Bacteria</taxon>
        <taxon>Pseudomonadati</taxon>
        <taxon>Bacteroidota</taxon>
        <taxon>Bacteroidia</taxon>
        <taxon>Bacteroidales</taxon>
        <taxon>Bacteroidaceae</taxon>
        <taxon>Bacteroides</taxon>
    </lineage>
</organism>
<protein>
    <recommendedName>
        <fullName evidence="4">Outer membrane protein beta-barrel domain-containing protein</fullName>
    </recommendedName>
</protein>
<keyword evidence="1" id="KW-0732">Signal</keyword>
<dbReference type="EMBL" id="FQVD01000022">
    <property type="protein sequence ID" value="SHF49082.1"/>
    <property type="molecule type" value="Genomic_DNA"/>
</dbReference>
<dbReference type="AlphaFoldDB" id="A0A1M5C3R8"/>
<dbReference type="STRING" id="871325.SAMN05444349_12214"/>
<keyword evidence="3" id="KW-1185">Reference proteome</keyword>
<proteinExistence type="predicted"/>
<dbReference type="RefSeq" id="WP_025075173.1">
    <property type="nucleotide sequence ID" value="NZ_FQVD01000022.1"/>
</dbReference>
<dbReference type="OrthoDB" id="976886at2"/>
<name>A0A1M5C3R8_9BACE</name>
<reference evidence="2 3" key="1">
    <citation type="submission" date="2016-11" db="EMBL/GenBank/DDBJ databases">
        <authorList>
            <person name="Jaros S."/>
            <person name="Januszkiewicz K."/>
            <person name="Wedrychowicz H."/>
        </authorList>
    </citation>
    <scope>NUCLEOTIDE SEQUENCE [LARGE SCALE GENOMIC DNA]</scope>
    <source>
        <strain evidence="2 3">DSM 26883</strain>
    </source>
</reference>
<evidence type="ECO:0008006" key="4">
    <source>
        <dbReference type="Google" id="ProtNLM"/>
    </source>
</evidence>
<evidence type="ECO:0000256" key="1">
    <source>
        <dbReference type="SAM" id="SignalP"/>
    </source>
</evidence>
<dbReference type="Proteomes" id="UP000184436">
    <property type="component" value="Unassembled WGS sequence"/>
</dbReference>
<gene>
    <name evidence="2" type="ORF">SAMN05444349_12214</name>
</gene>
<feature type="chain" id="PRO_5030031318" description="Outer membrane protein beta-barrel domain-containing protein" evidence="1">
    <location>
        <begin position="21"/>
        <end position="243"/>
    </location>
</feature>
<evidence type="ECO:0000313" key="2">
    <source>
        <dbReference type="EMBL" id="SHF49082.1"/>
    </source>
</evidence>
<sequence>MKKRYVIFFISLLCVATVCAQRGFDRKIKSSLFVPKGTWMGGCSFSYSEQTNDNYKFLVLDNVKASGYNFKVSPYAGYFFADNMAAGARLNYSRSYIDIGNLDLDLGDDLTFDIKDYKYLEHTVYASGFLRTYMGLGNSKIFGFFNELRLSYGYGQGKNTSGVENDLTGTYQYIHRLQLGSAPGLTAFVTNNIAVEVSIGLVGLDFKWINQKTNQVESGYRRNSSANFKIDIFSLNIGMCFYL</sequence>